<dbReference type="Pfam" id="PF13717">
    <property type="entry name" value="Zn_ribbon_4"/>
    <property type="match status" value="1"/>
</dbReference>
<reference evidence="4" key="1">
    <citation type="journal article" date="2015" name="MBio">
        <title>Genome-Resolved Metagenomic Analysis Reveals Roles for Candidate Phyla and Other Microbial Community Members in Biogeochemical Transformations in Oil Reservoirs.</title>
        <authorList>
            <person name="Hu P."/>
            <person name="Tom L."/>
            <person name="Singh A."/>
            <person name="Thomas B.C."/>
            <person name="Baker B.J."/>
            <person name="Piceno Y.M."/>
            <person name="Andersen G.L."/>
            <person name="Banfield J.F."/>
        </authorList>
    </citation>
    <scope>NUCLEOTIDE SEQUENCE [LARGE SCALE GENOMIC DNA]</scope>
</reference>
<evidence type="ECO:0000313" key="4">
    <source>
        <dbReference type="Proteomes" id="UP000053467"/>
    </source>
</evidence>
<feature type="domain" description="Zinc finger/thioredoxin putative" evidence="2">
    <location>
        <begin position="1"/>
        <end position="35"/>
    </location>
</feature>
<feature type="compositionally biased region" description="Basic and acidic residues" evidence="1">
    <location>
        <begin position="167"/>
        <end position="176"/>
    </location>
</feature>
<dbReference type="NCBIfam" id="TIGR02098">
    <property type="entry name" value="MJ0042_CXXC"/>
    <property type="match status" value="1"/>
</dbReference>
<dbReference type="AlphaFoldDB" id="A0A124G0L7"/>
<feature type="compositionally biased region" description="Basic and acidic residues" evidence="1">
    <location>
        <begin position="85"/>
        <end position="95"/>
    </location>
</feature>
<accession>A0A124G0L7</accession>
<evidence type="ECO:0000259" key="2">
    <source>
        <dbReference type="Pfam" id="PF13717"/>
    </source>
</evidence>
<feature type="compositionally biased region" description="Basic and acidic residues" evidence="1">
    <location>
        <begin position="60"/>
        <end position="77"/>
    </location>
</feature>
<organism evidence="3 4">
    <name type="scientific">candidate division TA06 bacterium 34_109</name>
    <dbReference type="NCBI Taxonomy" id="1635277"/>
    <lineage>
        <taxon>Bacteria</taxon>
        <taxon>Bacteria division TA06</taxon>
    </lineage>
</organism>
<gene>
    <name evidence="3" type="ORF">XE03_0384</name>
</gene>
<feature type="compositionally biased region" description="Basic and acidic residues" evidence="1">
    <location>
        <begin position="119"/>
        <end position="131"/>
    </location>
</feature>
<evidence type="ECO:0000313" key="3">
    <source>
        <dbReference type="EMBL" id="KUK87865.1"/>
    </source>
</evidence>
<sequence>MIVECPKCHKKYEIEDMYIPIGGAPIRCPNCKNIFGIYVEPIDIPMTEVADENISTPVETKSEDKIEETLEKPDFGERSITPEFQETKAEEEKPTFPDTDQFGKFSSEVAENPFVKQDTQPKVEEVKKEEPFVNPFAQPQQPQPQKPAEQTSQTPDFGVPPAFTQPKFEEVKREEPFVNPFAQPQQPQPQKPAEQPSQTPDFGVPPAFTQPKVEEVKKEEPFVNPFAQPQQPQPQKPVGVAGRGSPVFDVLLAGFNLPPDFKSLPENVQKAHKDAVKLARQLAKDILLYHKDDVERGLASGNIKDVLKDEIEKSYKFYSQRIPAEIVNSTNYFNEALNKIICKGQNLF</sequence>
<dbReference type="InterPro" id="IPR011723">
    <property type="entry name" value="Znf/thioredoxin_put"/>
</dbReference>
<protein>
    <recommendedName>
        <fullName evidence="2">Zinc finger/thioredoxin putative domain-containing protein</fullName>
    </recommendedName>
</protein>
<dbReference type="Proteomes" id="UP000053467">
    <property type="component" value="Unassembled WGS sequence"/>
</dbReference>
<dbReference type="EMBL" id="LGGX01000002">
    <property type="protein sequence ID" value="KUK87865.1"/>
    <property type="molecule type" value="Genomic_DNA"/>
</dbReference>
<evidence type="ECO:0000256" key="1">
    <source>
        <dbReference type="SAM" id="MobiDB-lite"/>
    </source>
</evidence>
<comment type="caution">
    <text evidence="3">The sequence shown here is derived from an EMBL/GenBank/DDBJ whole genome shotgun (WGS) entry which is preliminary data.</text>
</comment>
<name>A0A124G0L7_UNCT6</name>
<feature type="region of interest" description="Disordered" evidence="1">
    <location>
        <begin position="55"/>
        <end position="208"/>
    </location>
</feature>
<proteinExistence type="predicted"/>
<dbReference type="PATRIC" id="fig|1635277.3.peg.392"/>